<reference evidence="1 2" key="1">
    <citation type="journal article" date="2012" name="J. Bacteriol.">
        <title>Draft Genome Sequence of the Extremely Halophilic Archaeon Halogranum salarium B-1T.</title>
        <authorList>
            <person name="Kim K.K."/>
            <person name="Lee K.C."/>
            <person name="Lee J.S."/>
        </authorList>
    </citation>
    <scope>NUCLEOTIDE SEQUENCE [LARGE SCALE GENOMIC DNA]</scope>
    <source>
        <strain evidence="1 2">B-1</strain>
    </source>
</reference>
<name>J3JE75_9EURY</name>
<proteinExistence type="predicted"/>
<dbReference type="AlphaFoldDB" id="J3JE75"/>
<dbReference type="Proteomes" id="UP000007813">
    <property type="component" value="Unassembled WGS sequence"/>
</dbReference>
<comment type="caution">
    <text evidence="1">The sequence shown here is derived from an EMBL/GenBank/DDBJ whole genome shotgun (WGS) entry which is preliminary data.</text>
</comment>
<protein>
    <submittedName>
        <fullName evidence="1">Uncharacterized protein</fullName>
    </submittedName>
</protein>
<sequence>MELRERDARGCEPNATRELRRFTRATAPHLWAASGVLPHSTIRIVRHRQECSVVDSVDRLVDAADQSRG</sequence>
<dbReference type="EMBL" id="ALJD01000009">
    <property type="protein sequence ID" value="EJN58114.1"/>
    <property type="molecule type" value="Genomic_DNA"/>
</dbReference>
<evidence type="ECO:0000313" key="2">
    <source>
        <dbReference type="Proteomes" id="UP000007813"/>
    </source>
</evidence>
<evidence type="ECO:0000313" key="1">
    <source>
        <dbReference type="EMBL" id="EJN58114.1"/>
    </source>
</evidence>
<organism evidence="1 2">
    <name type="scientific">Halogranum salarium B-1</name>
    <dbReference type="NCBI Taxonomy" id="1210908"/>
    <lineage>
        <taxon>Archaea</taxon>
        <taxon>Methanobacteriati</taxon>
        <taxon>Methanobacteriota</taxon>
        <taxon>Stenosarchaea group</taxon>
        <taxon>Halobacteria</taxon>
        <taxon>Halobacteriales</taxon>
        <taxon>Haloferacaceae</taxon>
    </lineage>
</organism>
<gene>
    <name evidence="1" type="ORF">HSB1_35310</name>
</gene>
<accession>J3JE75</accession>